<evidence type="ECO:0008006" key="4">
    <source>
        <dbReference type="Google" id="ProtNLM"/>
    </source>
</evidence>
<keyword evidence="1" id="KW-0472">Membrane</keyword>
<organism evidence="2 3">
    <name type="scientific">Thauera linaloolentis (strain DSM 12138 / JCM 21573 / CCUG 41526 / CIP 105981 / IAM 15112 / NBRC 102519 / 47Lol)</name>
    <dbReference type="NCBI Taxonomy" id="1123367"/>
    <lineage>
        <taxon>Bacteria</taxon>
        <taxon>Pseudomonadati</taxon>
        <taxon>Pseudomonadota</taxon>
        <taxon>Betaproteobacteria</taxon>
        <taxon>Rhodocyclales</taxon>
        <taxon>Zoogloeaceae</taxon>
        <taxon>Thauera</taxon>
    </lineage>
</organism>
<evidence type="ECO:0000313" key="3">
    <source>
        <dbReference type="Proteomes" id="UP000013232"/>
    </source>
</evidence>
<dbReference type="Pfam" id="PF16137">
    <property type="entry name" value="DUF4845"/>
    <property type="match status" value="1"/>
</dbReference>
<evidence type="ECO:0000313" key="2">
    <source>
        <dbReference type="EMBL" id="ENO88537.1"/>
    </source>
</evidence>
<dbReference type="RefSeq" id="WP_004336962.1">
    <property type="nucleotide sequence ID" value="NZ_AMXE01000024.1"/>
</dbReference>
<sequence>MGFRHQRGVSLVGVLLIGAIGVCVLLMAFRSVPAVTEYMAIQRTVGVLAAEGDNGASVAELRQGFGRRSEVDDISSVTAADLEITKEGNQTVVEVHYERVVPMVANVSLLIDFHASSKAR</sequence>
<keyword evidence="1" id="KW-0812">Transmembrane</keyword>
<dbReference type="STRING" id="1123367.GCA_000621305_00784"/>
<keyword evidence="1" id="KW-1133">Transmembrane helix</keyword>
<dbReference type="OrthoDB" id="9180880at2"/>
<dbReference type="Proteomes" id="UP000013232">
    <property type="component" value="Unassembled WGS sequence"/>
</dbReference>
<reference evidence="2 3" key="1">
    <citation type="submission" date="2012-09" db="EMBL/GenBank/DDBJ databases">
        <title>Draft Genome Sequences of 6 Strains from Genus Thauera.</title>
        <authorList>
            <person name="Liu B."/>
            <person name="Shapleigh J.P."/>
            <person name="Frostegard A.H."/>
        </authorList>
    </citation>
    <scope>NUCLEOTIDE SEQUENCE [LARGE SCALE GENOMIC DNA]</scope>
    <source>
        <strain evidence="3">47Lol / DSM 12138</strain>
    </source>
</reference>
<dbReference type="EMBL" id="AMXE01000024">
    <property type="protein sequence ID" value="ENO88537.1"/>
    <property type="molecule type" value="Genomic_DNA"/>
</dbReference>
<gene>
    <name evidence="2" type="ORF">C666_08485</name>
</gene>
<dbReference type="InterPro" id="IPR032314">
    <property type="entry name" value="DUF4845"/>
</dbReference>
<dbReference type="AlphaFoldDB" id="N6Z1R0"/>
<evidence type="ECO:0000256" key="1">
    <source>
        <dbReference type="SAM" id="Phobius"/>
    </source>
</evidence>
<comment type="caution">
    <text evidence="2">The sequence shown here is derived from an EMBL/GenBank/DDBJ whole genome shotgun (WGS) entry which is preliminary data.</text>
</comment>
<name>N6Z1R0_THAL4</name>
<feature type="transmembrane region" description="Helical" evidence="1">
    <location>
        <begin position="9"/>
        <end position="29"/>
    </location>
</feature>
<dbReference type="eggNOG" id="COG4969">
    <property type="taxonomic scope" value="Bacteria"/>
</dbReference>
<proteinExistence type="predicted"/>
<protein>
    <recommendedName>
        <fullName evidence="4">DUF4845 domain-containing protein</fullName>
    </recommendedName>
</protein>
<keyword evidence="3" id="KW-1185">Reference proteome</keyword>
<accession>N6Z1R0</accession>